<keyword evidence="8" id="KW-1185">Reference proteome</keyword>
<dbReference type="Pfam" id="PF00939">
    <property type="entry name" value="Na_sulph_symp"/>
    <property type="match status" value="1"/>
</dbReference>
<protein>
    <submittedName>
        <fullName evidence="7">SLC13 family permease</fullName>
    </submittedName>
</protein>
<reference evidence="8" key="1">
    <citation type="journal article" date="2019" name="Int. J. Syst. Evol. Microbiol.">
        <title>The Global Catalogue of Microorganisms (GCM) 10K type strain sequencing project: providing services to taxonomists for standard genome sequencing and annotation.</title>
        <authorList>
            <consortium name="The Broad Institute Genomics Platform"/>
            <consortium name="The Broad Institute Genome Sequencing Center for Infectious Disease"/>
            <person name="Wu L."/>
            <person name="Ma J."/>
        </authorList>
    </citation>
    <scope>NUCLEOTIDE SEQUENCE [LARGE SCALE GENOMIC DNA]</scope>
    <source>
        <strain evidence="8">CGMCC 1.16031</strain>
    </source>
</reference>
<evidence type="ECO:0000256" key="6">
    <source>
        <dbReference type="SAM" id="Phobius"/>
    </source>
</evidence>
<evidence type="ECO:0000256" key="5">
    <source>
        <dbReference type="ARBA" id="ARBA00023136"/>
    </source>
</evidence>
<dbReference type="Proteomes" id="UP001596364">
    <property type="component" value="Unassembled WGS sequence"/>
</dbReference>
<proteinExistence type="predicted"/>
<feature type="transmembrane region" description="Helical" evidence="6">
    <location>
        <begin position="158"/>
        <end position="177"/>
    </location>
</feature>
<feature type="transmembrane region" description="Helical" evidence="6">
    <location>
        <begin position="20"/>
        <end position="39"/>
    </location>
</feature>
<dbReference type="CDD" id="cd01115">
    <property type="entry name" value="SLC13_permease"/>
    <property type="match status" value="1"/>
</dbReference>
<comment type="caution">
    <text evidence="7">The sequence shown here is derived from an EMBL/GenBank/DDBJ whole genome shotgun (WGS) entry which is preliminary data.</text>
</comment>
<accession>A0ABW1XMN6</accession>
<dbReference type="PANTHER" id="PTHR10283:SF82">
    <property type="entry name" value="SOLUTE CARRIER FAMILY 13 MEMBER 2"/>
    <property type="match status" value="1"/>
</dbReference>
<evidence type="ECO:0000256" key="2">
    <source>
        <dbReference type="ARBA" id="ARBA00022448"/>
    </source>
</evidence>
<feature type="transmembrane region" description="Helical" evidence="6">
    <location>
        <begin position="431"/>
        <end position="451"/>
    </location>
</feature>
<keyword evidence="4 6" id="KW-1133">Transmembrane helix</keyword>
<evidence type="ECO:0000256" key="3">
    <source>
        <dbReference type="ARBA" id="ARBA00022692"/>
    </source>
</evidence>
<keyword evidence="2" id="KW-0813">Transport</keyword>
<gene>
    <name evidence="7" type="ORF">ACFP85_14535</name>
</gene>
<dbReference type="PANTHER" id="PTHR10283">
    <property type="entry name" value="SOLUTE CARRIER FAMILY 13 MEMBER"/>
    <property type="match status" value="1"/>
</dbReference>
<evidence type="ECO:0000313" key="8">
    <source>
        <dbReference type="Proteomes" id="UP001596364"/>
    </source>
</evidence>
<dbReference type="InterPro" id="IPR031312">
    <property type="entry name" value="Na/sul_symport_CS"/>
</dbReference>
<feature type="transmembrane region" description="Helical" evidence="6">
    <location>
        <begin position="284"/>
        <end position="302"/>
    </location>
</feature>
<organism evidence="7 8">
    <name type="scientific">Pseudobowmanella zhangzhouensis</name>
    <dbReference type="NCBI Taxonomy" id="1537679"/>
    <lineage>
        <taxon>Bacteria</taxon>
        <taxon>Pseudomonadati</taxon>
        <taxon>Pseudomonadota</taxon>
        <taxon>Gammaproteobacteria</taxon>
        <taxon>Alteromonadales</taxon>
        <taxon>Alteromonadaceae</taxon>
    </lineage>
</organism>
<feature type="transmembrane region" description="Helical" evidence="6">
    <location>
        <begin position="351"/>
        <end position="377"/>
    </location>
</feature>
<feature type="transmembrane region" description="Helical" evidence="6">
    <location>
        <begin position="95"/>
        <end position="113"/>
    </location>
</feature>
<dbReference type="EMBL" id="JBHSUS010000001">
    <property type="protein sequence ID" value="MFC6441367.1"/>
    <property type="molecule type" value="Genomic_DNA"/>
</dbReference>
<dbReference type="NCBIfam" id="TIGR00785">
    <property type="entry name" value="dass"/>
    <property type="match status" value="1"/>
</dbReference>
<evidence type="ECO:0000313" key="7">
    <source>
        <dbReference type="EMBL" id="MFC6441367.1"/>
    </source>
</evidence>
<keyword evidence="5 6" id="KW-0472">Membrane</keyword>
<evidence type="ECO:0000256" key="1">
    <source>
        <dbReference type="ARBA" id="ARBA00004141"/>
    </source>
</evidence>
<feature type="transmembrane region" description="Helical" evidence="6">
    <location>
        <begin position="383"/>
        <end position="402"/>
    </location>
</feature>
<comment type="subcellular location">
    <subcellularLocation>
        <location evidence="1">Membrane</location>
        <topology evidence="1">Multi-pass membrane protein</topology>
    </subcellularLocation>
</comment>
<feature type="transmembrane region" description="Helical" evidence="6">
    <location>
        <begin position="409"/>
        <end position="425"/>
    </location>
</feature>
<feature type="transmembrane region" description="Helical" evidence="6">
    <location>
        <begin position="51"/>
        <end position="75"/>
    </location>
</feature>
<feature type="transmembrane region" description="Helical" evidence="6">
    <location>
        <begin position="134"/>
        <end position="152"/>
    </location>
</feature>
<feature type="transmembrane region" description="Helical" evidence="6">
    <location>
        <begin position="189"/>
        <end position="210"/>
    </location>
</feature>
<dbReference type="InterPro" id="IPR001898">
    <property type="entry name" value="SLC13A/DASS"/>
</dbReference>
<evidence type="ECO:0000256" key="4">
    <source>
        <dbReference type="ARBA" id="ARBA00022989"/>
    </source>
</evidence>
<dbReference type="RefSeq" id="WP_131257869.1">
    <property type="nucleotide sequence ID" value="NZ_JBHSUS010000001.1"/>
</dbReference>
<sequence length="496" mass="53661">MTQPQEFKNYLDEPARARYQNIGLLLGPILFAVFMLFDASQQVMDVTAWRVAAIGIWMAIWWATEAIPVPATAFVPLVTFDLLGIASFKDAAMPFANPIIFLFLGAFLLAIAVEKSNLHKRIALLILRVTGTRSPRLVGGFMLVGAFLSMWMSNTSTTLMLMPICMSVVKVIIDNAPDASERQKVHFQIAMMLGLAYATTIGGLSTLIGTPPNALLAAFLTDNYGIQIDFLDWMKVGVPISLVMLPATWWLLTRWIFTVDIKADHSVREHFAQLHRELGPVSSAEKRVGIVFFIVILLWIARTPLSNWLGISGVSDAGIAMWGALMLFLIPANREVSAPILNWHDASRVPWGVLVLFGGGLSLAAAVSSSGLATFLGESLKPLTVFGIAALIVAATALVIFLTELTSNLATAATLLPVVASIALQTDVSPILLTVPVTLAASCAFMLPVATPPNAIVFASGYLTIPQMMRSGVMLNILGMILLSLVAVWWAPYVLL</sequence>
<feature type="transmembrane region" description="Helical" evidence="6">
    <location>
        <begin position="230"/>
        <end position="252"/>
    </location>
</feature>
<name>A0ABW1XMN6_9ALTE</name>
<feature type="transmembrane region" description="Helical" evidence="6">
    <location>
        <begin position="308"/>
        <end position="330"/>
    </location>
</feature>
<feature type="transmembrane region" description="Helical" evidence="6">
    <location>
        <begin position="472"/>
        <end position="491"/>
    </location>
</feature>
<dbReference type="PROSITE" id="PS01271">
    <property type="entry name" value="NA_SULFATE"/>
    <property type="match status" value="1"/>
</dbReference>
<keyword evidence="3 6" id="KW-0812">Transmembrane</keyword>